<reference evidence="2 3" key="2">
    <citation type="submission" date="2013-11" db="EMBL/GenBank/DDBJ databases">
        <title>The Genome Sequence of Phytophthora parasitica INRA-310.</title>
        <authorList>
            <consortium name="The Broad Institute Genomics Platform"/>
            <person name="Russ C."/>
            <person name="Tyler B."/>
            <person name="Panabieres F."/>
            <person name="Shan W."/>
            <person name="Tripathy S."/>
            <person name="Grunwald N."/>
            <person name="Machado M."/>
            <person name="Johnson C.S."/>
            <person name="Arredondo F."/>
            <person name="Hong C."/>
            <person name="Coffey M."/>
            <person name="Young S.K."/>
            <person name="Zeng Q."/>
            <person name="Gargeya S."/>
            <person name="Fitzgerald M."/>
            <person name="Abouelleil A."/>
            <person name="Alvarado L."/>
            <person name="Chapman S.B."/>
            <person name="Gainer-Dewar J."/>
            <person name="Goldberg J."/>
            <person name="Griggs A."/>
            <person name="Gujja S."/>
            <person name="Hansen M."/>
            <person name="Howarth C."/>
            <person name="Imamovic A."/>
            <person name="Ireland A."/>
            <person name="Larimer J."/>
            <person name="McCowan C."/>
            <person name="Murphy C."/>
            <person name="Pearson M."/>
            <person name="Poon T.W."/>
            <person name="Priest M."/>
            <person name="Roberts A."/>
            <person name="Saif S."/>
            <person name="Shea T."/>
            <person name="Sykes S."/>
            <person name="Wortman J."/>
            <person name="Nusbaum C."/>
            <person name="Birren B."/>
        </authorList>
    </citation>
    <scope>NUCLEOTIDE SEQUENCE [LARGE SCALE GENOMIC DNA]</scope>
    <source>
        <strain evidence="2 3">INRA-310</strain>
    </source>
</reference>
<feature type="compositionally biased region" description="Basic and acidic residues" evidence="1">
    <location>
        <begin position="11"/>
        <end position="25"/>
    </location>
</feature>
<reference evidence="3" key="1">
    <citation type="submission" date="2011-12" db="EMBL/GenBank/DDBJ databases">
        <authorList>
            <consortium name="The Broad Institute Genome Sequencing Platform"/>
            <person name="Russ C."/>
            <person name="Tyler B."/>
            <person name="Panabieres F."/>
            <person name="Shan W."/>
            <person name="Tripathy S."/>
            <person name="Grunwald N."/>
            <person name="Machado M."/>
            <person name="Young S.K."/>
            <person name="Zeng Q."/>
            <person name="Gargeya S."/>
            <person name="Fitzgerald M."/>
            <person name="Haas B."/>
            <person name="Abouelleil A."/>
            <person name="Alvarado L."/>
            <person name="Arachchi H.M."/>
            <person name="Berlin A."/>
            <person name="Chapman S.B."/>
            <person name="Gearin G."/>
            <person name="Goldberg J."/>
            <person name="Griggs A."/>
            <person name="Gujja S."/>
            <person name="Hansen M."/>
            <person name="Heiman D."/>
            <person name="Howarth C."/>
            <person name="Larimer J."/>
            <person name="Lui A."/>
            <person name="MacDonald P.J.P."/>
            <person name="McCowen C."/>
            <person name="Montmayeur A."/>
            <person name="Murphy C."/>
            <person name="Neiman D."/>
            <person name="Pearson M."/>
            <person name="Priest M."/>
            <person name="Roberts A."/>
            <person name="Saif S."/>
            <person name="Shea T."/>
            <person name="Sisk P."/>
            <person name="Stolte C."/>
            <person name="Sykes S."/>
            <person name="Wortman J."/>
            <person name="Nusbaum C."/>
            <person name="Birren B."/>
        </authorList>
    </citation>
    <scope>NUCLEOTIDE SEQUENCE [LARGE SCALE GENOMIC DNA]</scope>
    <source>
        <strain evidence="3">INRA-310</strain>
    </source>
</reference>
<dbReference type="GeneID" id="20193474"/>
<evidence type="ECO:0000313" key="2">
    <source>
        <dbReference type="EMBL" id="ETM97657.1"/>
    </source>
</evidence>
<dbReference type="Proteomes" id="UP000018817">
    <property type="component" value="Unassembled WGS sequence"/>
</dbReference>
<dbReference type="AlphaFoldDB" id="W2P9D8"/>
<proteinExistence type="predicted"/>
<accession>W2P9D8</accession>
<dbReference type="RefSeq" id="XP_008917045.1">
    <property type="nucleotide sequence ID" value="XM_008918797.1"/>
</dbReference>
<evidence type="ECO:0000313" key="3">
    <source>
        <dbReference type="Proteomes" id="UP000018817"/>
    </source>
</evidence>
<protein>
    <submittedName>
        <fullName evidence="2">Uncharacterized protein</fullName>
    </submittedName>
</protein>
<name>W2P9D8_PHYN3</name>
<dbReference type="VEuPathDB" id="FungiDB:PPTG_24875"/>
<evidence type="ECO:0000256" key="1">
    <source>
        <dbReference type="SAM" id="MobiDB-lite"/>
    </source>
</evidence>
<gene>
    <name evidence="2" type="ORF">PPTG_24875</name>
</gene>
<feature type="region of interest" description="Disordered" evidence="1">
    <location>
        <begin position="1"/>
        <end position="37"/>
    </location>
</feature>
<sequence>MTEIATVQRSHSRDKPKDGTEDSSGHQENLYVQGHGA</sequence>
<organism evidence="2 3">
    <name type="scientific">Phytophthora nicotianae (strain INRA-310)</name>
    <name type="common">Phytophthora parasitica</name>
    <dbReference type="NCBI Taxonomy" id="761204"/>
    <lineage>
        <taxon>Eukaryota</taxon>
        <taxon>Sar</taxon>
        <taxon>Stramenopiles</taxon>
        <taxon>Oomycota</taxon>
        <taxon>Peronosporomycetes</taxon>
        <taxon>Peronosporales</taxon>
        <taxon>Peronosporaceae</taxon>
        <taxon>Phytophthora</taxon>
    </lineage>
</organism>
<dbReference type="EMBL" id="KI669876">
    <property type="protein sequence ID" value="ETM97657.1"/>
    <property type="molecule type" value="Genomic_DNA"/>
</dbReference>